<gene>
    <name evidence="1" type="ORF">KOLFYP65_03731</name>
</gene>
<dbReference type="RefSeq" id="WP_421800735.1">
    <property type="nucleotide sequence ID" value="NZ_CACRTM010000026.1"/>
</dbReference>
<evidence type="ECO:0000313" key="1">
    <source>
        <dbReference type="EMBL" id="VYU32850.1"/>
    </source>
</evidence>
<name>A0A6N3DVC9_KLEOX</name>
<dbReference type="InterPro" id="IPR032675">
    <property type="entry name" value="LRR_dom_sf"/>
</dbReference>
<dbReference type="Gene3D" id="3.80.10.10">
    <property type="entry name" value="Ribonuclease Inhibitor"/>
    <property type="match status" value="1"/>
</dbReference>
<dbReference type="AlphaFoldDB" id="A0A6N3DVC9"/>
<evidence type="ECO:0008006" key="2">
    <source>
        <dbReference type="Google" id="ProtNLM"/>
    </source>
</evidence>
<dbReference type="EMBL" id="CACRTM010000026">
    <property type="protein sequence ID" value="VYU32850.1"/>
    <property type="molecule type" value="Genomic_DNA"/>
</dbReference>
<accession>A0A6N3DVC9</accession>
<organism evidence="1">
    <name type="scientific">Klebsiella oxytoca</name>
    <dbReference type="NCBI Taxonomy" id="571"/>
    <lineage>
        <taxon>Bacteria</taxon>
        <taxon>Pseudomonadati</taxon>
        <taxon>Pseudomonadota</taxon>
        <taxon>Gammaproteobacteria</taxon>
        <taxon>Enterobacterales</taxon>
        <taxon>Enterobacteriaceae</taxon>
        <taxon>Klebsiella/Raoultella group</taxon>
        <taxon>Klebsiella</taxon>
    </lineage>
</organism>
<reference evidence="1" key="1">
    <citation type="submission" date="2019-11" db="EMBL/GenBank/DDBJ databases">
        <authorList>
            <person name="Feng L."/>
        </authorList>
    </citation>
    <scope>NUCLEOTIDE SEQUENCE</scope>
    <source>
        <strain evidence="1">KOxytocaLFYP65</strain>
    </source>
</reference>
<proteinExistence type="predicted"/>
<sequence>MVGIPENLFSGNPLVTAYGQTFRGCKNLRSVPAGLFVASINATTFTNVFAECVALEEVGAGLLNTVPATTVGYLFDGCPQLKTNVSTIFNLSSYSTIVTTTATFRGCSALTGKGLVFMGKVSNVTAHYYAFYNCTSLDDFADLPGNWITNKL</sequence>
<protein>
    <recommendedName>
        <fullName evidence="2">Surface protein</fullName>
    </recommendedName>
</protein>